<accession>A0ACC0VCB9</accession>
<name>A0ACC0VCB9_9HYPO</name>
<protein>
    <submittedName>
        <fullName evidence="1">Uncharacterized protein</fullName>
    </submittedName>
</protein>
<sequence>MADAKLTEQQVFDLATVLGSNSSLDSKINYVTAIKSGIKQYNVPETCIPQLFEGLRAASASQHSSLVNVGFTSLNHLLTRLTRQDPKALTKEAPRTLPTIIDKLGDQKEKFRATAAQSLNTLYQVVPQDVERIVRNSAMAGKNSRAKEAAMSWLLQAHQELGLPFRGYVPSLMDLLEDADGMVRDVAKHTVIELFKNAPGPAKSDLKRQLKNFKVRPAIEQAIVKALAPPGNRPVTPGVESAAPAPPAMSRPALSQSVSSLPPAERPITPAPESKSENIEPAYVNSKSELDDIFRDMAPFFEGKESEQNWLKREQSITKLRQLNAGNAISDYHDLFLTGLRSMLDGIIKTINSLRTSLSKEGYGLVQEIARSFGPGIDPLVELLLQALIKLSAGTKKISSQLADATVDCVIGRVTYTPRIMQHVTGACQDKNVQPRTYATGWLKTLIHKEQGHKNHVEHTGGAEMMEKAIRKGLGDANPGVREKMRSTYWTFQAVWPARADAIMEDLDSTAQKLLNKVNPKSPKKDAAPASRPGMGLSKSTMGPPKPSLRETMMAQKKASLAAAKSMPARPGSAMASLSPVKKTSADTSSHSSNAPKQPGSRTRPDPNTISVHASGMSVAPVRPRRRPEAPKPEMVARPATAGPYSVSDHGSSIDSESPKASRSRPAAGSKAASGSPRRTPASRPKPGHASHTSESSITSPVRNGARSAASIRTSPAKPKASRTAEPVFNSPTGAPNEDLALPLRPAPTMSQPIPQLELQPPPRPEHEPKAGQEERSEPVVEQQPEHSQESEPEPPAPTPAAVPEPAEPEPQTSPKPRIPEIIFDPEHTKPAEQLQVYEDPFTEEQQAKPTYTAPVLEDKPVNEDAATLSNGNHGQPPTTDDAESPEKARQNFRLLDSGIAKIKTKSLEVHGFRKLQSLLRDPKTPLPDDKLEALVTGLFQFLEDPLPSLQADRAQDVKAQILATIKLLLKRERNSFQPYVTKCLESLLQTRSVYDGRAHIVSGLELLAEDLASMGDASEIAIVLSSRLQACADDTPEHCRTLSMGLRVMRELLSDSKRSAPFTPSEVELSKLASVAGRCLESSDSGVRMDAVQLCVALHGRVGETSFWAAMDGVKDDPKSLITYYIVKRQRENSVSSSA</sequence>
<keyword evidence="2" id="KW-1185">Reference proteome</keyword>
<evidence type="ECO:0000313" key="1">
    <source>
        <dbReference type="EMBL" id="KAI9903949.1"/>
    </source>
</evidence>
<evidence type="ECO:0000313" key="2">
    <source>
        <dbReference type="Proteomes" id="UP001163324"/>
    </source>
</evidence>
<gene>
    <name evidence="1" type="ORF">N3K66_000478</name>
</gene>
<organism evidence="1 2">
    <name type="scientific">Trichothecium roseum</name>
    <dbReference type="NCBI Taxonomy" id="47278"/>
    <lineage>
        <taxon>Eukaryota</taxon>
        <taxon>Fungi</taxon>
        <taxon>Dikarya</taxon>
        <taxon>Ascomycota</taxon>
        <taxon>Pezizomycotina</taxon>
        <taxon>Sordariomycetes</taxon>
        <taxon>Hypocreomycetidae</taxon>
        <taxon>Hypocreales</taxon>
        <taxon>Hypocreales incertae sedis</taxon>
        <taxon>Trichothecium</taxon>
    </lineage>
</organism>
<dbReference type="Proteomes" id="UP001163324">
    <property type="component" value="Chromosome 1"/>
</dbReference>
<dbReference type="EMBL" id="CM047940">
    <property type="protein sequence ID" value="KAI9903949.1"/>
    <property type="molecule type" value="Genomic_DNA"/>
</dbReference>
<proteinExistence type="predicted"/>
<comment type="caution">
    <text evidence="1">The sequence shown here is derived from an EMBL/GenBank/DDBJ whole genome shotgun (WGS) entry which is preliminary data.</text>
</comment>
<reference evidence="1" key="1">
    <citation type="submission" date="2022-10" db="EMBL/GenBank/DDBJ databases">
        <title>Complete Genome of Trichothecium roseum strain YXFP-22015, a Plant Pathogen Isolated from Citrus.</title>
        <authorList>
            <person name="Wang Y."/>
            <person name="Zhu L."/>
        </authorList>
    </citation>
    <scope>NUCLEOTIDE SEQUENCE</scope>
    <source>
        <strain evidence="1">YXFP-22015</strain>
    </source>
</reference>